<evidence type="ECO:0000313" key="7">
    <source>
        <dbReference type="Proteomes" id="UP000348942"/>
    </source>
</evidence>
<evidence type="ECO:0000256" key="3">
    <source>
        <dbReference type="ARBA" id="ARBA00022764"/>
    </source>
</evidence>
<dbReference type="InterPro" id="IPR012480">
    <property type="entry name" value="Hepar_II_III_C"/>
</dbReference>
<evidence type="ECO:0000256" key="4">
    <source>
        <dbReference type="ARBA" id="ARBA00023239"/>
    </source>
</evidence>
<dbReference type="InterPro" id="IPR008929">
    <property type="entry name" value="Chondroitin_lyas"/>
</dbReference>
<evidence type="ECO:0000256" key="1">
    <source>
        <dbReference type="ARBA" id="ARBA00004418"/>
    </source>
</evidence>
<dbReference type="EMBL" id="CP045700">
    <property type="protein sequence ID" value="QGA66781.1"/>
    <property type="molecule type" value="Genomic_DNA"/>
</dbReference>
<dbReference type="RefSeq" id="WP_153448870.1">
    <property type="nucleotide sequence ID" value="NZ_CP045700.1"/>
</dbReference>
<dbReference type="AlphaFoldDB" id="A0A5Q0TJ33"/>
<evidence type="ECO:0000313" key="6">
    <source>
        <dbReference type="EMBL" id="QGA66781.1"/>
    </source>
</evidence>
<keyword evidence="7" id="KW-1185">Reference proteome</keyword>
<dbReference type="Pfam" id="PF07940">
    <property type="entry name" value="Hepar_II_III_C"/>
    <property type="match status" value="1"/>
</dbReference>
<organism evidence="6 7">
    <name type="scientific">Vibrio algicola</name>
    <dbReference type="NCBI Taxonomy" id="2662262"/>
    <lineage>
        <taxon>Bacteria</taxon>
        <taxon>Pseudomonadati</taxon>
        <taxon>Pseudomonadota</taxon>
        <taxon>Gammaproteobacteria</taxon>
        <taxon>Vibrionales</taxon>
        <taxon>Vibrionaceae</taxon>
        <taxon>Vibrio</taxon>
    </lineage>
</organism>
<reference evidence="6 7" key="1">
    <citation type="submission" date="2019-10" db="EMBL/GenBank/DDBJ databases">
        <title>Vibrio sp. nov., isolated from Coralline algae surface.</title>
        <authorList>
            <person name="Geng Y."/>
            <person name="Zhang X."/>
        </authorList>
    </citation>
    <scope>NUCLEOTIDE SEQUENCE [LARGE SCALE GENOMIC DNA]</scope>
    <source>
        <strain evidence="6 7">SM1977</strain>
    </source>
</reference>
<dbReference type="PANTHER" id="PTHR39210:SF1">
    <property type="entry name" value="HEPARIN-SULFATE LYASE"/>
    <property type="match status" value="1"/>
</dbReference>
<protein>
    <submittedName>
        <fullName evidence="6">Alginate lyase</fullName>
    </submittedName>
</protein>
<name>A0A5Q0TJ33_9VIBR</name>
<dbReference type="GO" id="GO:0042597">
    <property type="term" value="C:periplasmic space"/>
    <property type="evidence" value="ECO:0007669"/>
    <property type="project" value="UniProtKB-SubCell"/>
</dbReference>
<gene>
    <name evidence="6" type="ORF">GFB47_15440</name>
</gene>
<dbReference type="Gene3D" id="1.50.10.100">
    <property type="entry name" value="Chondroitin AC/alginate lyase"/>
    <property type="match status" value="1"/>
</dbReference>
<keyword evidence="4 6" id="KW-0456">Lyase</keyword>
<dbReference type="GO" id="GO:0016829">
    <property type="term" value="F:lyase activity"/>
    <property type="evidence" value="ECO:0007669"/>
    <property type="project" value="UniProtKB-KW"/>
</dbReference>
<feature type="domain" description="Heparinase II/III-like C-terminal" evidence="5">
    <location>
        <begin position="368"/>
        <end position="546"/>
    </location>
</feature>
<dbReference type="PANTHER" id="PTHR39210">
    <property type="entry name" value="HEPARIN-SULFATE LYASE"/>
    <property type="match status" value="1"/>
</dbReference>
<evidence type="ECO:0000256" key="2">
    <source>
        <dbReference type="ARBA" id="ARBA00022729"/>
    </source>
</evidence>
<evidence type="ECO:0000259" key="5">
    <source>
        <dbReference type="Pfam" id="PF07940"/>
    </source>
</evidence>
<keyword evidence="2" id="KW-0732">Signal</keyword>
<comment type="subcellular location">
    <subcellularLocation>
        <location evidence="1">Periplasm</location>
    </subcellularLocation>
</comment>
<dbReference type="SUPFAM" id="SSF48230">
    <property type="entry name" value="Chondroitin AC/alginate lyase"/>
    <property type="match status" value="1"/>
</dbReference>
<sequence length="676" mass="76958">MLQFNAQEMTKIKSKASADIIQQLIDDNQVVLSSDTLVPPDARATWNLYYFCPDHSVRLDWQRDKSTEHCCPVDGKVFTGEPYDGAWWRGLNGLNAKACNELGLLWHLTGEDHYFDKVREILLGYATYYPDYEEHGGIPYNGPGKANAQTLCEANCNLDFARGYDFIRDGLNSEDRTYIETRLLCEGAEFLMQHRSDQLHNHEMKISATVGIIGLIVNKPDYIEFALNSNYGLIYQLEHGVNQDGLWFEGSIHYHYYALQALLAFEKIAHHTAYSVKLQPNYHKMLAFPLQLISATGDFPRLNDCIAGQEKLNHTHIFEFGYQQFNDPLFAQALSTIYQDTPRNNIEALLYGVDQLPASEPIACHAIHAPLSGLTILHNEASQNMMLLKHSPYGGEHDHYDRLGVILCRQGKEIIPDLGTTGYGAEMHYGYYKNTVTHNTLAMNQKNQPPANPTTVNFKKTDSFTYISTQVDWSQSIQELDSHTIVQWDDEAYKAVTFRRSILWLTAEDSLNNVAIEINQISNPHQQQLDLSWHIRGYLDPTQQEAEFKPVTTPFDGPLQRMTDCHVHQLTQVTPYRFTIAEQADFNMHLFSQQECEVLTGQAPDNPATSDLSYLMLRSQSPLFNAVAVHDLSTCVPLQNVAISWEKDKLHIELTRNEIKATFCIDIAKDEVIKNI</sequence>
<dbReference type="Gene3D" id="2.70.98.70">
    <property type="match status" value="1"/>
</dbReference>
<dbReference type="Proteomes" id="UP000348942">
    <property type="component" value="Chromosome 2"/>
</dbReference>
<proteinExistence type="predicted"/>
<keyword evidence="3" id="KW-0574">Periplasm</keyword>
<accession>A0A5Q0TJ33</accession>